<keyword evidence="2" id="KW-0568">Pathogenesis-related protein</keyword>
<dbReference type="PRINTS" id="PR00837">
    <property type="entry name" value="V5TPXLIKE"/>
</dbReference>
<dbReference type="CDD" id="cd05381">
    <property type="entry name" value="CAP_PR-1"/>
    <property type="match status" value="1"/>
</dbReference>
<dbReference type="FunFam" id="3.40.33.10:FF:000004">
    <property type="entry name" value="CAP, cysteine-rich secretory protein, antigen 5"/>
    <property type="match status" value="1"/>
</dbReference>
<reference evidence="5" key="1">
    <citation type="submission" date="2024-03" db="EMBL/GenBank/DDBJ databases">
        <title>WGS assembly of Saponaria officinalis var. Norfolk2.</title>
        <authorList>
            <person name="Jenkins J."/>
            <person name="Shu S."/>
            <person name="Grimwood J."/>
            <person name="Barry K."/>
            <person name="Goodstein D."/>
            <person name="Schmutz J."/>
            <person name="Leebens-Mack J."/>
            <person name="Osbourn A."/>
        </authorList>
    </citation>
    <scope>NUCLEOTIDE SEQUENCE [LARGE SCALE GENOMIC DNA]</scope>
    <source>
        <strain evidence="5">JIC</strain>
    </source>
</reference>
<dbReference type="AlphaFoldDB" id="A0AAW1KUF5"/>
<gene>
    <name evidence="5" type="ORF">RND81_05G043000</name>
</gene>
<keyword evidence="6" id="KW-1185">Reference proteome</keyword>
<dbReference type="SUPFAM" id="SSF55797">
    <property type="entry name" value="PR-1-like"/>
    <property type="match status" value="1"/>
</dbReference>
<feature type="domain" description="SCP" evidence="4">
    <location>
        <begin position="55"/>
        <end position="189"/>
    </location>
</feature>
<dbReference type="EMBL" id="JBDFQZ010000005">
    <property type="protein sequence ID" value="KAK9724031.1"/>
    <property type="molecule type" value="Genomic_DNA"/>
</dbReference>
<feature type="transmembrane region" description="Helical" evidence="3">
    <location>
        <begin position="7"/>
        <end position="29"/>
    </location>
</feature>
<evidence type="ECO:0000313" key="5">
    <source>
        <dbReference type="EMBL" id="KAK9724031.1"/>
    </source>
</evidence>
<evidence type="ECO:0000313" key="6">
    <source>
        <dbReference type="Proteomes" id="UP001443914"/>
    </source>
</evidence>
<dbReference type="Gene3D" id="3.40.33.10">
    <property type="entry name" value="CAP"/>
    <property type="match status" value="1"/>
</dbReference>
<dbReference type="GO" id="GO:0005576">
    <property type="term" value="C:extracellular region"/>
    <property type="evidence" value="ECO:0007669"/>
    <property type="project" value="InterPro"/>
</dbReference>
<sequence>MLFTTPNVIILQVLLISSYFVVISNSIIIPQNNVLNNVEENLRRIRHTLHHIRRPMAREFLRAHNLIRAKYDIPPLQWDRTLARIARRRASILAKDCSMVHSRGQYGENLFWGKLDHWTPARMVEDWANEVQFFDLNTKKCTKDWTECGHFTQVIWADSQRVGCHRQKCILQVGFIGICIYDPPGNAVDQSPFDIKND</sequence>
<accession>A0AAW1KUF5</accession>
<name>A0AAW1KUF5_SAPOF</name>
<dbReference type="Proteomes" id="UP001443914">
    <property type="component" value="Unassembled WGS sequence"/>
</dbReference>
<evidence type="ECO:0000256" key="3">
    <source>
        <dbReference type="SAM" id="Phobius"/>
    </source>
</evidence>
<dbReference type="InterPro" id="IPR018244">
    <property type="entry name" value="Allrgn_V5/Tpx1_CS"/>
</dbReference>
<proteinExistence type="predicted"/>
<dbReference type="SMART" id="SM00198">
    <property type="entry name" value="SCP"/>
    <property type="match status" value="1"/>
</dbReference>
<evidence type="ECO:0000259" key="4">
    <source>
        <dbReference type="SMART" id="SM00198"/>
    </source>
</evidence>
<dbReference type="InterPro" id="IPR014044">
    <property type="entry name" value="CAP_dom"/>
</dbReference>
<dbReference type="PANTHER" id="PTHR10334">
    <property type="entry name" value="CYSTEINE-RICH SECRETORY PROTEIN-RELATED"/>
    <property type="match status" value="1"/>
</dbReference>
<dbReference type="PROSITE" id="PS01009">
    <property type="entry name" value="CRISP_1"/>
    <property type="match status" value="1"/>
</dbReference>
<keyword evidence="3" id="KW-1133">Transmembrane helix</keyword>
<evidence type="ECO:0000256" key="2">
    <source>
        <dbReference type="ARBA" id="ARBA00023265"/>
    </source>
</evidence>
<keyword evidence="3" id="KW-0472">Membrane</keyword>
<dbReference type="InterPro" id="IPR035940">
    <property type="entry name" value="CAP_sf"/>
</dbReference>
<evidence type="ECO:0000256" key="1">
    <source>
        <dbReference type="ARBA" id="ARBA00003143"/>
    </source>
</evidence>
<comment type="function">
    <text evidence="1">Probably involved in the defense reaction of plants against pathogens.</text>
</comment>
<comment type="caution">
    <text evidence="5">The sequence shown here is derived from an EMBL/GenBank/DDBJ whole genome shotgun (WGS) entry which is preliminary data.</text>
</comment>
<protein>
    <recommendedName>
        <fullName evidence="4">SCP domain-containing protein</fullName>
    </recommendedName>
</protein>
<dbReference type="InterPro" id="IPR001283">
    <property type="entry name" value="CRISP-related"/>
</dbReference>
<dbReference type="PRINTS" id="PR00838">
    <property type="entry name" value="V5ALLERGEN"/>
</dbReference>
<keyword evidence="3" id="KW-0812">Transmembrane</keyword>
<dbReference type="Pfam" id="PF00188">
    <property type="entry name" value="CAP"/>
    <property type="match status" value="1"/>
</dbReference>
<dbReference type="InterPro" id="IPR002413">
    <property type="entry name" value="V5_allergen-like"/>
</dbReference>
<keyword evidence="2" id="KW-0611">Plant defense</keyword>
<organism evidence="5 6">
    <name type="scientific">Saponaria officinalis</name>
    <name type="common">Common soapwort</name>
    <name type="synonym">Lychnis saponaria</name>
    <dbReference type="NCBI Taxonomy" id="3572"/>
    <lineage>
        <taxon>Eukaryota</taxon>
        <taxon>Viridiplantae</taxon>
        <taxon>Streptophyta</taxon>
        <taxon>Embryophyta</taxon>
        <taxon>Tracheophyta</taxon>
        <taxon>Spermatophyta</taxon>
        <taxon>Magnoliopsida</taxon>
        <taxon>eudicotyledons</taxon>
        <taxon>Gunneridae</taxon>
        <taxon>Pentapetalae</taxon>
        <taxon>Caryophyllales</taxon>
        <taxon>Caryophyllaceae</taxon>
        <taxon>Caryophylleae</taxon>
        <taxon>Saponaria</taxon>
    </lineage>
</organism>